<evidence type="ECO:0000313" key="2">
    <source>
        <dbReference type="EMBL" id="SHN51879.1"/>
    </source>
</evidence>
<dbReference type="AlphaFoldDB" id="A0A1M7RZX1"/>
<feature type="transmembrane region" description="Helical" evidence="1">
    <location>
        <begin position="39"/>
        <end position="62"/>
    </location>
</feature>
<gene>
    <name evidence="2" type="ORF">SAMN05216200_101370</name>
</gene>
<dbReference type="STRING" id="1189325.SAMN04488119_102148"/>
<keyword evidence="1" id="KW-1133">Transmembrane helix</keyword>
<accession>A0A1M7RZX1</accession>
<dbReference type="Proteomes" id="UP000184066">
    <property type="component" value="Unassembled WGS sequence"/>
</dbReference>
<protein>
    <submittedName>
        <fullName evidence="2">Uncharacterized protein</fullName>
    </submittedName>
</protein>
<organism evidence="2 3">
    <name type="scientific">Oceanicella actignis</name>
    <dbReference type="NCBI Taxonomy" id="1189325"/>
    <lineage>
        <taxon>Bacteria</taxon>
        <taxon>Pseudomonadati</taxon>
        <taxon>Pseudomonadota</taxon>
        <taxon>Alphaproteobacteria</taxon>
        <taxon>Rhodobacterales</taxon>
        <taxon>Paracoccaceae</taxon>
        <taxon>Oceanicella</taxon>
    </lineage>
</organism>
<keyword evidence="1" id="KW-0812">Transmembrane</keyword>
<reference evidence="2 3" key="1">
    <citation type="submission" date="2016-12" db="EMBL/GenBank/DDBJ databases">
        <authorList>
            <person name="Song W.-J."/>
            <person name="Kurnit D.M."/>
        </authorList>
    </citation>
    <scope>NUCLEOTIDE SEQUENCE [LARGE SCALE GENOMIC DNA]</scope>
    <source>
        <strain evidence="2 3">CGMCC 1.10808</strain>
    </source>
</reference>
<evidence type="ECO:0000256" key="1">
    <source>
        <dbReference type="SAM" id="Phobius"/>
    </source>
</evidence>
<evidence type="ECO:0000313" key="3">
    <source>
        <dbReference type="Proteomes" id="UP000184066"/>
    </source>
</evidence>
<proteinExistence type="predicted"/>
<keyword evidence="1" id="KW-0472">Membrane</keyword>
<keyword evidence="3" id="KW-1185">Reference proteome</keyword>
<dbReference type="EMBL" id="FRDL01000001">
    <property type="protein sequence ID" value="SHN51879.1"/>
    <property type="molecule type" value="Genomic_DNA"/>
</dbReference>
<sequence length="74" mass="7912">MDWCEKWRLAGLAIGLAPFVLALFAGTAAARWPRRFLAGAALAAAAVVVTFAATRPASLILWNGLRPAICDRMD</sequence>
<dbReference type="RefSeq" id="WP_072745935.1">
    <property type="nucleotide sequence ID" value="NZ_FOHL01000002.1"/>
</dbReference>
<name>A0A1M7RZX1_9RHOB</name>